<sequence length="145" mass="16778">MNSLYFQLFWREKHGVMLEVNGVPDLPKRLEDEFTQWINNRKKIMSFEVNLQSWVKVNEDGSSTHIELKPNGTLTEKALFTEKNLVGQWKVVDGVLLMRVADNATVVEYQVVGNRSHNIHCGVVHIDGVVNNYCKFVQVKNSQYR</sequence>
<dbReference type="RefSeq" id="WP_265675425.1">
    <property type="nucleotide sequence ID" value="NZ_JAKRRY010000016.1"/>
</dbReference>
<protein>
    <submittedName>
        <fullName evidence="1">Uncharacterized protein</fullName>
    </submittedName>
</protein>
<evidence type="ECO:0000313" key="2">
    <source>
        <dbReference type="Proteomes" id="UP001155587"/>
    </source>
</evidence>
<evidence type="ECO:0000313" key="1">
    <source>
        <dbReference type="EMBL" id="MCW8346885.1"/>
    </source>
</evidence>
<comment type="caution">
    <text evidence="1">The sequence shown here is derived from an EMBL/GenBank/DDBJ whole genome shotgun (WGS) entry which is preliminary data.</text>
</comment>
<dbReference type="AlphaFoldDB" id="A0A9X3CPA2"/>
<reference evidence="1" key="1">
    <citation type="submission" date="2022-02" db="EMBL/GenBank/DDBJ databases">
        <title>Vibrio sp. nov, a new bacterium isolated from seawater.</title>
        <authorList>
            <person name="Yuan Y."/>
        </authorList>
    </citation>
    <scope>NUCLEOTIDE SEQUENCE</scope>
    <source>
        <strain evidence="1">ZSDZ65</strain>
    </source>
</reference>
<accession>A0A9X3CPA2</accession>
<dbReference type="EMBL" id="JAKRRY010000016">
    <property type="protein sequence ID" value="MCW8346885.1"/>
    <property type="molecule type" value="Genomic_DNA"/>
</dbReference>
<keyword evidence="2" id="KW-1185">Reference proteome</keyword>
<name>A0A9X3CPA2_9VIBR</name>
<dbReference type="Proteomes" id="UP001155587">
    <property type="component" value="Unassembled WGS sequence"/>
</dbReference>
<organism evidence="1 2">
    <name type="scientific">Vibrio qingdaonensis</name>
    <dbReference type="NCBI Taxonomy" id="2829491"/>
    <lineage>
        <taxon>Bacteria</taxon>
        <taxon>Pseudomonadati</taxon>
        <taxon>Pseudomonadota</taxon>
        <taxon>Gammaproteobacteria</taxon>
        <taxon>Vibrionales</taxon>
        <taxon>Vibrionaceae</taxon>
        <taxon>Vibrio</taxon>
    </lineage>
</organism>
<proteinExistence type="predicted"/>
<gene>
    <name evidence="1" type="ORF">MD535_12840</name>
</gene>